<dbReference type="PANTHER" id="PTHR43022:SF1">
    <property type="entry name" value="PROTEIN SMF"/>
    <property type="match status" value="1"/>
</dbReference>
<dbReference type="Pfam" id="PF02481">
    <property type="entry name" value="DNA_processg_A"/>
    <property type="match status" value="1"/>
</dbReference>
<dbReference type="EMBL" id="OBQK01000004">
    <property type="protein sequence ID" value="SOC55141.1"/>
    <property type="molecule type" value="Genomic_DNA"/>
</dbReference>
<dbReference type="Gene3D" id="1.10.10.10">
    <property type="entry name" value="Winged helix-like DNA-binding domain superfamily/Winged helix DNA-binding domain"/>
    <property type="match status" value="1"/>
</dbReference>
<proteinExistence type="inferred from homology"/>
<evidence type="ECO:0000259" key="2">
    <source>
        <dbReference type="Pfam" id="PF02481"/>
    </source>
</evidence>
<comment type="similarity">
    <text evidence="1">Belongs to the DprA/Smf family.</text>
</comment>
<dbReference type="AlphaFoldDB" id="A0A285VRB0"/>
<evidence type="ECO:0000313" key="4">
    <source>
        <dbReference type="EMBL" id="SOC55141.1"/>
    </source>
</evidence>
<evidence type="ECO:0000256" key="1">
    <source>
        <dbReference type="ARBA" id="ARBA00006525"/>
    </source>
</evidence>
<dbReference type="Gene3D" id="3.40.50.450">
    <property type="match status" value="1"/>
</dbReference>
<dbReference type="GO" id="GO:0009294">
    <property type="term" value="P:DNA-mediated transformation"/>
    <property type="evidence" value="ECO:0007669"/>
    <property type="project" value="InterPro"/>
</dbReference>
<feature type="domain" description="DprA winged helix" evidence="3">
    <location>
        <begin position="311"/>
        <end position="366"/>
    </location>
</feature>
<dbReference type="InterPro" id="IPR036388">
    <property type="entry name" value="WH-like_DNA-bd_sf"/>
</dbReference>
<reference evidence="5" key="1">
    <citation type="submission" date="2017-08" db="EMBL/GenBank/DDBJ databases">
        <authorList>
            <person name="Varghese N."/>
            <person name="Submissions S."/>
        </authorList>
    </citation>
    <scope>NUCLEOTIDE SEQUENCE [LARGE SCALE GENOMIC DNA]</scope>
    <source>
        <strain evidence="5">USBA17B2</strain>
    </source>
</reference>
<evidence type="ECO:0000259" key="3">
    <source>
        <dbReference type="Pfam" id="PF17782"/>
    </source>
</evidence>
<dbReference type="InterPro" id="IPR003488">
    <property type="entry name" value="DprA"/>
</dbReference>
<feature type="domain" description="Smf/DprA SLOG" evidence="2">
    <location>
        <begin position="85"/>
        <end position="295"/>
    </location>
</feature>
<dbReference type="SUPFAM" id="SSF102405">
    <property type="entry name" value="MCP/YpsA-like"/>
    <property type="match status" value="1"/>
</dbReference>
<dbReference type="Proteomes" id="UP000219688">
    <property type="component" value="Unassembled WGS sequence"/>
</dbReference>
<dbReference type="Pfam" id="PF17782">
    <property type="entry name" value="WHD_DprA"/>
    <property type="match status" value="1"/>
</dbReference>
<accession>A0A285VRB0</accession>
<dbReference type="InterPro" id="IPR041614">
    <property type="entry name" value="DprA_WH"/>
</dbReference>
<dbReference type="NCBIfam" id="TIGR00732">
    <property type="entry name" value="dprA"/>
    <property type="match status" value="1"/>
</dbReference>
<dbReference type="PANTHER" id="PTHR43022">
    <property type="entry name" value="PROTEIN SMF"/>
    <property type="match status" value="1"/>
</dbReference>
<dbReference type="RefSeq" id="WP_097187829.1">
    <property type="nucleotide sequence ID" value="NZ_OBQK01000004.1"/>
</dbReference>
<keyword evidence="5" id="KW-1185">Reference proteome</keyword>
<sequence>MTSCTGTGSWRSDRGSRALLSRIAEPYDESVRVLVAEHGVQDLVGYAVRDGRTPEGVPLTRLLSRLERSLAVDEGSVCRALRVRLLVPGDEEWPAGLDDLVWPPWALWVRGPARLDQSSARAVALVGARASSTYGDEVAARISFSLAERGFTIVSGAAYGIDAAAHRAALAVDDGLTVAVLAGGVDVPYPRANSALLERIAEVGATLSETPPGGAPARMRFLSRNRIIAALSAGTVVVEAGLRSGARSTVKHARELGRHVMAVPGPVTSALSAGCHEEIRAGATLVSDAAEVAELVGRIGEDLAPPKHGPVEPQDDLDPEVRRVWQWLRPRRSVSVDEVMVRSGLGLGEVLVALSELEHRGMAEQLLDGWKRRGS</sequence>
<protein>
    <submittedName>
        <fullName evidence="4">DNA processing protein</fullName>
    </submittedName>
</protein>
<organism evidence="4 5">
    <name type="scientific">Ornithinimicrobium cerasi</name>
    <dbReference type="NCBI Taxonomy" id="2248773"/>
    <lineage>
        <taxon>Bacteria</taxon>
        <taxon>Bacillati</taxon>
        <taxon>Actinomycetota</taxon>
        <taxon>Actinomycetes</taxon>
        <taxon>Micrococcales</taxon>
        <taxon>Ornithinimicrobiaceae</taxon>
        <taxon>Ornithinimicrobium</taxon>
    </lineage>
</organism>
<name>A0A285VRB0_9MICO</name>
<dbReference type="InterPro" id="IPR057666">
    <property type="entry name" value="DrpA_SLOG"/>
</dbReference>
<evidence type="ECO:0000313" key="5">
    <source>
        <dbReference type="Proteomes" id="UP000219688"/>
    </source>
</evidence>
<gene>
    <name evidence="4" type="ORF">SAMN05421879_104198</name>
</gene>